<organism evidence="1 2">
    <name type="scientific">Anncaliia algerae PRA339</name>
    <dbReference type="NCBI Taxonomy" id="1288291"/>
    <lineage>
        <taxon>Eukaryota</taxon>
        <taxon>Fungi</taxon>
        <taxon>Fungi incertae sedis</taxon>
        <taxon>Microsporidia</taxon>
        <taxon>Tubulinosematoidea</taxon>
        <taxon>Tubulinosematidae</taxon>
        <taxon>Anncaliia</taxon>
    </lineage>
</organism>
<evidence type="ECO:0000313" key="2">
    <source>
        <dbReference type="Proteomes" id="UP000030655"/>
    </source>
</evidence>
<dbReference type="OrthoDB" id="2196911at2759"/>
<reference evidence="1 2" key="2">
    <citation type="submission" date="2014-03" db="EMBL/GenBank/DDBJ databases">
        <title>The Genome Sequence of Anncaliia algerae insect isolate PRA339.</title>
        <authorList>
            <consortium name="The Broad Institute Genome Sequencing Platform"/>
            <consortium name="The Broad Institute Genome Sequencing Center for Infectious Disease"/>
            <person name="Cuomo C."/>
            <person name="Becnel J."/>
            <person name="Sanscrainte N."/>
            <person name="Walker B."/>
            <person name="Young S.K."/>
            <person name="Zeng Q."/>
            <person name="Gargeya S."/>
            <person name="Fitzgerald M."/>
            <person name="Haas B."/>
            <person name="Abouelleil A."/>
            <person name="Alvarado L."/>
            <person name="Arachchi H.M."/>
            <person name="Berlin A.M."/>
            <person name="Chapman S.B."/>
            <person name="Dewar J."/>
            <person name="Goldberg J."/>
            <person name="Griggs A."/>
            <person name="Gujja S."/>
            <person name="Hansen M."/>
            <person name="Howarth C."/>
            <person name="Imamovic A."/>
            <person name="Larimer J."/>
            <person name="McCowan C."/>
            <person name="Murphy C."/>
            <person name="Neiman D."/>
            <person name="Pearson M."/>
            <person name="Priest M."/>
            <person name="Roberts A."/>
            <person name="Saif S."/>
            <person name="Shea T."/>
            <person name="Sisk P."/>
            <person name="Sykes S."/>
            <person name="Wortman J."/>
            <person name="Nusbaum C."/>
            <person name="Birren B."/>
        </authorList>
    </citation>
    <scope>NUCLEOTIDE SEQUENCE [LARGE SCALE GENOMIC DNA]</scope>
    <source>
        <strain evidence="1 2">PRA339</strain>
    </source>
</reference>
<keyword evidence="2" id="KW-1185">Reference proteome</keyword>
<gene>
    <name evidence="1" type="ORF">H312_02795</name>
</gene>
<dbReference type="Proteomes" id="UP000030655">
    <property type="component" value="Unassembled WGS sequence"/>
</dbReference>
<reference evidence="2" key="1">
    <citation type="submission" date="2013-02" db="EMBL/GenBank/DDBJ databases">
        <authorList>
            <consortium name="The Broad Institute Genome Sequencing Platform"/>
            <person name="Cuomo C."/>
            <person name="Becnel J."/>
            <person name="Sanscrainte N."/>
            <person name="Walker B."/>
            <person name="Young S.K."/>
            <person name="Zeng Q."/>
            <person name="Gargeya S."/>
            <person name="Fitzgerald M."/>
            <person name="Haas B."/>
            <person name="Abouelleil A."/>
            <person name="Alvarado L."/>
            <person name="Arachchi H.M."/>
            <person name="Berlin A.M."/>
            <person name="Chapman S.B."/>
            <person name="Dewar J."/>
            <person name="Goldberg J."/>
            <person name="Griggs A."/>
            <person name="Gujja S."/>
            <person name="Hansen M."/>
            <person name="Howarth C."/>
            <person name="Imamovic A."/>
            <person name="Larimer J."/>
            <person name="McCowan C."/>
            <person name="Murphy C."/>
            <person name="Neiman D."/>
            <person name="Pearson M."/>
            <person name="Priest M."/>
            <person name="Roberts A."/>
            <person name="Saif S."/>
            <person name="Shea T."/>
            <person name="Sisk P."/>
            <person name="Sykes S."/>
            <person name="Wortman J."/>
            <person name="Nusbaum C."/>
            <person name="Birren B."/>
        </authorList>
    </citation>
    <scope>NUCLEOTIDE SEQUENCE [LARGE SCALE GENOMIC DNA]</scope>
    <source>
        <strain evidence="2">PRA339</strain>
    </source>
</reference>
<dbReference type="AlphaFoldDB" id="A0A059EXP1"/>
<protein>
    <submittedName>
        <fullName evidence="1">Uncharacterized protein</fullName>
    </submittedName>
</protein>
<dbReference type="VEuPathDB" id="MicrosporidiaDB:H312_02795"/>
<dbReference type="HOGENOM" id="CLU_1004609_0_0_1"/>
<dbReference type="EMBL" id="KK365228">
    <property type="protein sequence ID" value="KCZ79813.1"/>
    <property type="molecule type" value="Genomic_DNA"/>
</dbReference>
<accession>A0A059EXP1</accession>
<evidence type="ECO:0000313" key="1">
    <source>
        <dbReference type="EMBL" id="KCZ79813.1"/>
    </source>
</evidence>
<name>A0A059EXP1_9MICR</name>
<sequence>MFITNMIMNFFVTQVTTSQIFQHDEKNKSTDSIGSLVYLSERKIKELENPKLCQKTSEEALKKEHNVGNNLQGIVERGNENTGKLNEDNGINNISKQKYLCDHIKKLGLKRYFCCFCIENTDEEEYTNRYLPPVARLDKGNDSSAYDNNDFQKSHSEEDINNISDIIVNDHSIGEKNPRKSNYANEERDFNGNLDFDIPLQDEGELYFCNRENKSETQQHYYPMIGIKQKNSAKTKEEVKYITFKFKLHVNPLTNNDLCKKSKILESTETLDIKDIK</sequence>
<proteinExistence type="predicted"/>